<evidence type="ECO:0000256" key="3">
    <source>
        <dbReference type="ARBA" id="ARBA00022692"/>
    </source>
</evidence>
<feature type="transmembrane region" description="Helical" evidence="7">
    <location>
        <begin position="352"/>
        <end position="370"/>
    </location>
</feature>
<dbReference type="PROSITE" id="PS50850">
    <property type="entry name" value="MFS"/>
    <property type="match status" value="1"/>
</dbReference>
<dbReference type="SUPFAM" id="SSF103473">
    <property type="entry name" value="MFS general substrate transporter"/>
    <property type="match status" value="1"/>
</dbReference>
<evidence type="ECO:0000256" key="6">
    <source>
        <dbReference type="SAM" id="MobiDB-lite"/>
    </source>
</evidence>
<dbReference type="RefSeq" id="WP_366090439.1">
    <property type="nucleotide sequence ID" value="NZ_JBFASG010000047.1"/>
</dbReference>
<keyword evidence="10" id="KW-1185">Reference proteome</keyword>
<feature type="transmembrane region" description="Helical" evidence="7">
    <location>
        <begin position="123"/>
        <end position="144"/>
    </location>
</feature>
<feature type="transmembrane region" description="Helical" evidence="7">
    <location>
        <begin position="382"/>
        <end position="400"/>
    </location>
</feature>
<evidence type="ECO:0000256" key="1">
    <source>
        <dbReference type="ARBA" id="ARBA00004651"/>
    </source>
</evidence>
<evidence type="ECO:0000259" key="8">
    <source>
        <dbReference type="PROSITE" id="PS50850"/>
    </source>
</evidence>
<feature type="region of interest" description="Disordered" evidence="6">
    <location>
        <begin position="1"/>
        <end position="27"/>
    </location>
</feature>
<keyword evidence="5 7" id="KW-0472">Membrane</keyword>
<organism evidence="9 10">
    <name type="scientific">Streptomyces roseoverticillatus</name>
    <dbReference type="NCBI Taxonomy" id="66429"/>
    <lineage>
        <taxon>Bacteria</taxon>
        <taxon>Bacillati</taxon>
        <taxon>Actinomycetota</taxon>
        <taxon>Actinomycetes</taxon>
        <taxon>Kitasatosporales</taxon>
        <taxon>Streptomycetaceae</taxon>
        <taxon>Streptomyces</taxon>
    </lineage>
</organism>
<feature type="transmembrane region" description="Helical" evidence="7">
    <location>
        <begin position="156"/>
        <end position="178"/>
    </location>
</feature>
<dbReference type="InterPro" id="IPR011701">
    <property type="entry name" value="MFS"/>
</dbReference>
<feature type="compositionally biased region" description="Pro residues" evidence="6">
    <location>
        <begin position="12"/>
        <end position="27"/>
    </location>
</feature>
<reference evidence="9 10" key="1">
    <citation type="submission" date="2024-06" db="EMBL/GenBank/DDBJ databases">
        <title>The Natural Products Discovery Center: Release of the First 8490 Sequenced Strains for Exploring Actinobacteria Biosynthetic Diversity.</title>
        <authorList>
            <person name="Kalkreuter E."/>
            <person name="Kautsar S.A."/>
            <person name="Yang D."/>
            <person name="Bader C.D."/>
            <person name="Teijaro C.N."/>
            <person name="Fluegel L."/>
            <person name="Davis C.M."/>
            <person name="Simpson J.R."/>
            <person name="Lauterbach L."/>
            <person name="Steele A.D."/>
            <person name="Gui C."/>
            <person name="Meng S."/>
            <person name="Li G."/>
            <person name="Viehrig K."/>
            <person name="Ye F."/>
            <person name="Su P."/>
            <person name="Kiefer A.F."/>
            <person name="Nichols A."/>
            <person name="Cepeda A.J."/>
            <person name="Yan W."/>
            <person name="Fan B."/>
            <person name="Jiang Y."/>
            <person name="Adhikari A."/>
            <person name="Zheng C.-J."/>
            <person name="Schuster L."/>
            <person name="Cowan T.M."/>
            <person name="Smanski M.J."/>
            <person name="Chevrette M.G."/>
            <person name="De Carvalho L.P.S."/>
            <person name="Shen B."/>
        </authorList>
    </citation>
    <scope>NUCLEOTIDE SEQUENCE [LARGE SCALE GENOMIC DNA]</scope>
    <source>
        <strain evidence="9 10">NPDC053791</strain>
    </source>
</reference>
<keyword evidence="2" id="KW-1003">Cell membrane</keyword>
<dbReference type="InterPro" id="IPR050189">
    <property type="entry name" value="MFS_Efflux_Transporters"/>
</dbReference>
<dbReference type="PANTHER" id="PTHR43124">
    <property type="entry name" value="PURINE EFFLUX PUMP PBUE"/>
    <property type="match status" value="1"/>
</dbReference>
<feature type="transmembrane region" description="Helical" evidence="7">
    <location>
        <begin position="98"/>
        <end position="117"/>
    </location>
</feature>
<gene>
    <name evidence="9" type="ORF">AB0L03_31335</name>
</gene>
<keyword evidence="3 7" id="KW-0812">Transmembrane</keyword>
<dbReference type="InterPro" id="IPR020846">
    <property type="entry name" value="MFS_dom"/>
</dbReference>
<feature type="transmembrane region" description="Helical" evidence="7">
    <location>
        <begin position="258"/>
        <end position="279"/>
    </location>
</feature>
<feature type="transmembrane region" description="Helical" evidence="7">
    <location>
        <begin position="184"/>
        <end position="206"/>
    </location>
</feature>
<evidence type="ECO:0000256" key="5">
    <source>
        <dbReference type="ARBA" id="ARBA00023136"/>
    </source>
</evidence>
<evidence type="ECO:0000313" key="9">
    <source>
        <dbReference type="EMBL" id="MEV4927252.1"/>
    </source>
</evidence>
<feature type="domain" description="Major facilitator superfamily (MFS) profile" evidence="8">
    <location>
        <begin position="32"/>
        <end position="405"/>
    </location>
</feature>
<evidence type="ECO:0000256" key="7">
    <source>
        <dbReference type="SAM" id="Phobius"/>
    </source>
</evidence>
<protein>
    <submittedName>
        <fullName evidence="9">MFS transporter</fullName>
    </submittedName>
</protein>
<feature type="transmembrane region" description="Helical" evidence="7">
    <location>
        <begin position="227"/>
        <end position="252"/>
    </location>
</feature>
<evidence type="ECO:0000256" key="4">
    <source>
        <dbReference type="ARBA" id="ARBA00022989"/>
    </source>
</evidence>
<comment type="caution">
    <text evidence="9">The sequence shown here is derived from an EMBL/GenBank/DDBJ whole genome shotgun (WGS) entry which is preliminary data.</text>
</comment>
<comment type="subcellular location">
    <subcellularLocation>
        <location evidence="1">Cell membrane</location>
        <topology evidence="1">Multi-pass membrane protein</topology>
    </subcellularLocation>
</comment>
<proteinExistence type="predicted"/>
<evidence type="ECO:0000256" key="2">
    <source>
        <dbReference type="ARBA" id="ARBA00022475"/>
    </source>
</evidence>
<sequence length="409" mass="41966">MSQGTRLGTTGPEPPPSVQAGPAPRPPEAGRVPPVLRAACFLSNFDRFAITPLLVAVAAGFHVRLDQVVLVASGYFFAYGCAQPVWGMLSDRYGRMRVIRFSLAAAAVCGLASAAAPTLTVLVILRIAAGAFFGAVVPTSLTYVGDTVAPAIRQRALSDLQVALAIGTAAATLVAGGVSELISWRAMLALSAVLAAITVFATRGLSESQSATTLRRPTEQLGSVLRLRWSWVVMGFGLVEGAVLLGCFTFLAPALQDQGVGTIGAGGVTALYGIGTLAFSRLLKLVATRPPWTLLAAGGVMMAAGFLIASLSLSVAGIAAAAILLGGGWSFFHSSLQTWATTLAPAARGTAVALFVSALFVGSSIGSGLGGPLTEHGHYQELFALAAATAVPLTVLAAWLRTRYTPTDS</sequence>
<evidence type="ECO:0000313" key="10">
    <source>
        <dbReference type="Proteomes" id="UP001552479"/>
    </source>
</evidence>
<feature type="transmembrane region" description="Helical" evidence="7">
    <location>
        <begin position="291"/>
        <end position="309"/>
    </location>
</feature>
<accession>A0ABV3J3L9</accession>
<dbReference type="Proteomes" id="UP001552479">
    <property type="component" value="Unassembled WGS sequence"/>
</dbReference>
<name>A0ABV3J3L9_9ACTN</name>
<dbReference type="InterPro" id="IPR036259">
    <property type="entry name" value="MFS_trans_sf"/>
</dbReference>
<feature type="transmembrane region" description="Helical" evidence="7">
    <location>
        <begin position="315"/>
        <end position="332"/>
    </location>
</feature>
<dbReference type="PANTHER" id="PTHR43124:SF3">
    <property type="entry name" value="CHLORAMPHENICOL EFFLUX PUMP RV0191"/>
    <property type="match status" value="1"/>
</dbReference>
<dbReference type="Pfam" id="PF07690">
    <property type="entry name" value="MFS_1"/>
    <property type="match status" value="1"/>
</dbReference>
<keyword evidence="4 7" id="KW-1133">Transmembrane helix</keyword>
<dbReference type="EMBL" id="JBFASG010000047">
    <property type="protein sequence ID" value="MEV4927252.1"/>
    <property type="molecule type" value="Genomic_DNA"/>
</dbReference>
<dbReference type="Gene3D" id="1.20.1250.20">
    <property type="entry name" value="MFS general substrate transporter like domains"/>
    <property type="match status" value="1"/>
</dbReference>